<keyword evidence="2 4" id="KW-0378">Hydrolase</keyword>
<evidence type="ECO:0000256" key="1">
    <source>
        <dbReference type="ARBA" id="ARBA00022723"/>
    </source>
</evidence>
<organism evidence="4 5">
    <name type="scientific">Vibrio tetraodonis subsp. pristinus</name>
    <dbReference type="NCBI Taxonomy" id="2695891"/>
    <lineage>
        <taxon>Bacteria</taxon>
        <taxon>Pseudomonadati</taxon>
        <taxon>Pseudomonadota</taxon>
        <taxon>Gammaproteobacteria</taxon>
        <taxon>Vibrionales</taxon>
        <taxon>Vibrionaceae</taxon>
        <taxon>Vibrio</taxon>
    </lineage>
</organism>
<dbReference type="SUPFAM" id="SSF56784">
    <property type="entry name" value="HAD-like"/>
    <property type="match status" value="1"/>
</dbReference>
<dbReference type="InterPro" id="IPR051400">
    <property type="entry name" value="HAD-like_hydrolase"/>
</dbReference>
<evidence type="ECO:0000256" key="2">
    <source>
        <dbReference type="ARBA" id="ARBA00022801"/>
    </source>
</evidence>
<keyword evidence="3" id="KW-0460">Magnesium</keyword>
<evidence type="ECO:0000256" key="3">
    <source>
        <dbReference type="ARBA" id="ARBA00022842"/>
    </source>
</evidence>
<dbReference type="AlphaFoldDB" id="A0A6L8LSB3"/>
<evidence type="ECO:0000313" key="5">
    <source>
        <dbReference type="Proteomes" id="UP000478571"/>
    </source>
</evidence>
<name>A0A6L8LSB3_9VIBR</name>
<keyword evidence="5" id="KW-1185">Reference proteome</keyword>
<dbReference type="InterPro" id="IPR023214">
    <property type="entry name" value="HAD_sf"/>
</dbReference>
<dbReference type="GO" id="GO:0046872">
    <property type="term" value="F:metal ion binding"/>
    <property type="evidence" value="ECO:0007669"/>
    <property type="project" value="UniProtKB-KW"/>
</dbReference>
<protein>
    <submittedName>
        <fullName evidence="4">HAD hydrolase-like protein</fullName>
    </submittedName>
</protein>
<dbReference type="Proteomes" id="UP000478571">
    <property type="component" value="Unassembled WGS sequence"/>
</dbReference>
<dbReference type="PANTHER" id="PTHR46470">
    <property type="entry name" value="N-ACYLNEURAMINATE-9-PHOSPHATASE"/>
    <property type="match status" value="1"/>
</dbReference>
<dbReference type="Gene3D" id="3.40.50.1000">
    <property type="entry name" value="HAD superfamily/HAD-like"/>
    <property type="match status" value="1"/>
</dbReference>
<comment type="caution">
    <text evidence="4">The sequence shown here is derived from an EMBL/GenBank/DDBJ whole genome shotgun (WGS) entry which is preliminary data.</text>
</comment>
<dbReference type="Pfam" id="PF13419">
    <property type="entry name" value="HAD_2"/>
    <property type="match status" value="1"/>
</dbReference>
<dbReference type="RefSeq" id="WP_160927685.1">
    <property type="nucleotide sequence ID" value="NZ_WWEU01000001.1"/>
</dbReference>
<dbReference type="EMBL" id="WWEU01000001">
    <property type="protein sequence ID" value="MYM58665.1"/>
    <property type="molecule type" value="Genomic_DNA"/>
</dbReference>
<accession>A0A6L8LSB3</accession>
<keyword evidence="1" id="KW-0479">Metal-binding</keyword>
<dbReference type="InterPro" id="IPR036412">
    <property type="entry name" value="HAD-like_sf"/>
</dbReference>
<dbReference type="PANTHER" id="PTHR46470:SF2">
    <property type="entry name" value="GLYCERALDEHYDE 3-PHOSPHATE PHOSPHATASE"/>
    <property type="match status" value="1"/>
</dbReference>
<proteinExistence type="predicted"/>
<dbReference type="GO" id="GO:0016791">
    <property type="term" value="F:phosphatase activity"/>
    <property type="evidence" value="ECO:0007669"/>
    <property type="project" value="TreeGrafter"/>
</dbReference>
<reference evidence="4 5" key="1">
    <citation type="submission" date="2020-01" db="EMBL/GenBank/DDBJ databases">
        <title>Draft Genome Sequence of Vibrio sp. strain OCN044, Isolated from a Healthy Coral at Palmyra Atoll.</title>
        <authorList>
            <person name="Videau P."/>
            <person name="Loughran R."/>
            <person name="Esquivel A."/>
            <person name="Deadmond M."/>
            <person name="Paddock B.E."/>
            <person name="Saw J.H."/>
            <person name="Ushijima B."/>
        </authorList>
    </citation>
    <scope>NUCLEOTIDE SEQUENCE [LARGE SCALE GENOMIC DNA]</scope>
    <source>
        <strain evidence="4 5">OCN044</strain>
    </source>
</reference>
<dbReference type="InterPro" id="IPR041492">
    <property type="entry name" value="HAD_2"/>
</dbReference>
<evidence type="ECO:0000313" key="4">
    <source>
        <dbReference type="EMBL" id="MYM58665.1"/>
    </source>
</evidence>
<gene>
    <name evidence="4" type="ORF">GTG28_05470</name>
</gene>
<sequence length="160" mass="17816">MNIIYLFDWGDTLMVDLPEENGKMCNWVDVQAVTGAKKALEHLSKSHKIYVATNAADSSEMDVKSAFERVGLSEYISGYFCKANLGIGKGTSEFFHRILNILDVESQSVIMVGDTYDKDIVPAIKAGIQAIWFNPNNLSSQSNHTIKSIESLSELYTTRN</sequence>